<evidence type="ECO:0000256" key="2">
    <source>
        <dbReference type="ARBA" id="ARBA00022692"/>
    </source>
</evidence>
<accession>A1ZIZ9</accession>
<dbReference type="InterPro" id="IPR032808">
    <property type="entry name" value="DoxX"/>
</dbReference>
<dbReference type="PANTHER" id="PTHR36974">
    <property type="entry name" value="MEMBRANE PROTEIN-RELATED"/>
    <property type="match status" value="1"/>
</dbReference>
<comment type="subcellular location">
    <subcellularLocation>
        <location evidence="1">Membrane</location>
        <topology evidence="1">Multi-pass membrane protein</topology>
    </subcellularLocation>
</comment>
<dbReference type="RefSeq" id="WP_002695917.1">
    <property type="nucleotide sequence ID" value="NZ_AAWS01000010.1"/>
</dbReference>
<feature type="transmembrane region" description="Helical" evidence="5">
    <location>
        <begin position="67"/>
        <end position="87"/>
    </location>
</feature>
<evidence type="ECO:0000313" key="7">
    <source>
        <dbReference type="Proteomes" id="UP000004095"/>
    </source>
</evidence>
<organism evidence="6 7">
    <name type="scientific">Microscilla marina ATCC 23134</name>
    <dbReference type="NCBI Taxonomy" id="313606"/>
    <lineage>
        <taxon>Bacteria</taxon>
        <taxon>Pseudomonadati</taxon>
        <taxon>Bacteroidota</taxon>
        <taxon>Cytophagia</taxon>
        <taxon>Cytophagales</taxon>
        <taxon>Microscillaceae</taxon>
        <taxon>Microscilla</taxon>
    </lineage>
</organism>
<reference evidence="6 7" key="1">
    <citation type="submission" date="2007-01" db="EMBL/GenBank/DDBJ databases">
        <authorList>
            <person name="Haygood M."/>
            <person name="Podell S."/>
            <person name="Anderson C."/>
            <person name="Hopkinson B."/>
            <person name="Roe K."/>
            <person name="Barbeau K."/>
            <person name="Gaasterland T."/>
            <person name="Ferriera S."/>
            <person name="Johnson J."/>
            <person name="Kravitz S."/>
            <person name="Beeson K."/>
            <person name="Sutton G."/>
            <person name="Rogers Y.-H."/>
            <person name="Friedman R."/>
            <person name="Frazier M."/>
            <person name="Venter J.C."/>
        </authorList>
    </citation>
    <scope>NUCLEOTIDE SEQUENCE [LARGE SCALE GENOMIC DNA]</scope>
    <source>
        <strain evidence="6 7">ATCC 23134</strain>
    </source>
</reference>
<dbReference type="GO" id="GO:0016020">
    <property type="term" value="C:membrane"/>
    <property type="evidence" value="ECO:0007669"/>
    <property type="project" value="UniProtKB-SubCell"/>
</dbReference>
<dbReference type="AlphaFoldDB" id="A1ZIZ9"/>
<dbReference type="OrthoDB" id="327939at2"/>
<dbReference type="PANTHER" id="PTHR36974:SF1">
    <property type="entry name" value="DOXX FAMILY MEMBRANE PROTEIN"/>
    <property type="match status" value="1"/>
</dbReference>
<feature type="transmembrane region" description="Helical" evidence="5">
    <location>
        <begin position="43"/>
        <end position="60"/>
    </location>
</feature>
<keyword evidence="3 5" id="KW-1133">Transmembrane helix</keyword>
<dbReference type="eggNOG" id="COG4270">
    <property type="taxonomic scope" value="Bacteria"/>
</dbReference>
<evidence type="ECO:0000256" key="4">
    <source>
        <dbReference type="ARBA" id="ARBA00023136"/>
    </source>
</evidence>
<keyword evidence="4 5" id="KW-0472">Membrane</keyword>
<dbReference type="EMBL" id="AAWS01000010">
    <property type="protein sequence ID" value="EAY29535.1"/>
    <property type="molecule type" value="Genomic_DNA"/>
</dbReference>
<protein>
    <submittedName>
        <fullName evidence="6">Fjo21</fullName>
    </submittedName>
</protein>
<name>A1ZIZ9_MICM2</name>
<evidence type="ECO:0000313" key="6">
    <source>
        <dbReference type="EMBL" id="EAY29535.1"/>
    </source>
</evidence>
<feature type="transmembrane region" description="Helical" evidence="5">
    <location>
        <begin position="99"/>
        <end position="117"/>
    </location>
</feature>
<keyword evidence="2 5" id="KW-0812">Transmembrane</keyword>
<gene>
    <name evidence="6" type="ORF">M23134_00419</name>
</gene>
<dbReference type="Proteomes" id="UP000004095">
    <property type="component" value="Unassembled WGS sequence"/>
</dbReference>
<sequence length="122" mass="13597">MKTVLLIARILLGVFITYGGINHFLNPALYAPFIPDFLPEALVNYGSGILEIILGVGLFVPGYKQWAAFGIFLLMIAFLPLHVIDVFAANPAVGSKSAAYIRLPVQFVFIAWAWWVWKDTKK</sequence>
<keyword evidence="7" id="KW-1185">Reference proteome</keyword>
<dbReference type="Pfam" id="PF07681">
    <property type="entry name" value="DoxX"/>
    <property type="match status" value="1"/>
</dbReference>
<evidence type="ECO:0000256" key="5">
    <source>
        <dbReference type="SAM" id="Phobius"/>
    </source>
</evidence>
<comment type="caution">
    <text evidence="6">The sequence shown here is derived from an EMBL/GenBank/DDBJ whole genome shotgun (WGS) entry which is preliminary data.</text>
</comment>
<evidence type="ECO:0000256" key="1">
    <source>
        <dbReference type="ARBA" id="ARBA00004141"/>
    </source>
</evidence>
<evidence type="ECO:0000256" key="3">
    <source>
        <dbReference type="ARBA" id="ARBA00022989"/>
    </source>
</evidence>
<proteinExistence type="predicted"/>